<proteinExistence type="predicted"/>
<dbReference type="RefSeq" id="WP_160772958.1">
    <property type="nucleotide sequence ID" value="NZ_WTYV01000007.1"/>
</dbReference>
<dbReference type="OrthoDB" id="9792173at2"/>
<dbReference type="AlphaFoldDB" id="A0A844Z2V9"/>
<reference evidence="1 2" key="1">
    <citation type="submission" date="2019-12" db="EMBL/GenBank/DDBJ databases">
        <title>Genomic-based taxomic classification of the family Erythrobacteraceae.</title>
        <authorList>
            <person name="Xu L."/>
        </authorList>
    </citation>
    <scope>NUCLEOTIDE SEQUENCE [LARGE SCALE GENOMIC DNA]</scope>
    <source>
        <strain evidence="1 2">M0322</strain>
    </source>
</reference>
<sequence>MTDLAFGQPDDGIIQMAYTVADLGQAMAQFTADLGAGPWFVFRQLSGPNPQYRGTPSQAACDIALGYAGHMQIELIQPKDDHPSVYLETIMQRGHGFHHFGVAATDFALACDRLAAKTYDLAFSDEVVGVTRVAYFDTRGLLPGMIEVIEATPQLESLFLMMHEAAVGWDGTNPVREMAGENTQ</sequence>
<dbReference type="InterPro" id="IPR029068">
    <property type="entry name" value="Glyas_Bleomycin-R_OHBP_Dase"/>
</dbReference>
<accession>A0A844Z2V9</accession>
<gene>
    <name evidence="1" type="ORF">GRI99_15445</name>
</gene>
<dbReference type="Proteomes" id="UP000466966">
    <property type="component" value="Unassembled WGS sequence"/>
</dbReference>
<evidence type="ECO:0000313" key="2">
    <source>
        <dbReference type="Proteomes" id="UP000466966"/>
    </source>
</evidence>
<dbReference type="SUPFAM" id="SSF54593">
    <property type="entry name" value="Glyoxalase/Bleomycin resistance protein/Dihydroxybiphenyl dioxygenase"/>
    <property type="match status" value="1"/>
</dbReference>
<protein>
    <submittedName>
        <fullName evidence="1">VOC family protein</fullName>
    </submittedName>
</protein>
<dbReference type="EMBL" id="WTYV01000007">
    <property type="protein sequence ID" value="MXO73024.1"/>
    <property type="molecule type" value="Genomic_DNA"/>
</dbReference>
<comment type="caution">
    <text evidence="1">The sequence shown here is derived from an EMBL/GenBank/DDBJ whole genome shotgun (WGS) entry which is preliminary data.</text>
</comment>
<dbReference type="Gene3D" id="3.10.180.10">
    <property type="entry name" value="2,3-Dihydroxybiphenyl 1,2-Dioxygenase, domain 1"/>
    <property type="match status" value="1"/>
</dbReference>
<keyword evidence="2" id="KW-1185">Reference proteome</keyword>
<organism evidence="1 2">
    <name type="scientific">Alteraurantiacibacter buctensis</name>
    <dbReference type="NCBI Taxonomy" id="1503981"/>
    <lineage>
        <taxon>Bacteria</taxon>
        <taxon>Pseudomonadati</taxon>
        <taxon>Pseudomonadota</taxon>
        <taxon>Alphaproteobacteria</taxon>
        <taxon>Sphingomonadales</taxon>
        <taxon>Erythrobacteraceae</taxon>
        <taxon>Alteraurantiacibacter</taxon>
    </lineage>
</organism>
<name>A0A844Z2V9_9SPHN</name>
<evidence type="ECO:0000313" key="1">
    <source>
        <dbReference type="EMBL" id="MXO73024.1"/>
    </source>
</evidence>
<dbReference type="Pfam" id="PF13669">
    <property type="entry name" value="Glyoxalase_4"/>
    <property type="match status" value="1"/>
</dbReference>